<dbReference type="KEGG" id="ksn:43591863"/>
<feature type="compositionally biased region" description="Basic and acidic residues" evidence="2">
    <location>
        <begin position="298"/>
        <end position="307"/>
    </location>
</feature>
<evidence type="ECO:0000259" key="3">
    <source>
        <dbReference type="PROSITE" id="PS50114"/>
    </source>
</evidence>
<feature type="compositionally biased region" description="Low complexity" evidence="2">
    <location>
        <begin position="567"/>
        <end position="580"/>
    </location>
</feature>
<dbReference type="SMART" id="SM00401">
    <property type="entry name" value="ZnF_GATA"/>
    <property type="match status" value="1"/>
</dbReference>
<accession>A0AAJ8LGT7</accession>
<dbReference type="GO" id="GO:0008270">
    <property type="term" value="F:zinc ion binding"/>
    <property type="evidence" value="ECO:0007669"/>
    <property type="project" value="UniProtKB-KW"/>
</dbReference>
<evidence type="ECO:0000256" key="1">
    <source>
        <dbReference type="PROSITE-ProRule" id="PRU00094"/>
    </source>
</evidence>
<sequence>MILTYPHPSRRSEDLDPLLSSRNLPPITSIWSPLSSLSRPSTNFNMQMQKDSSVGVRPSTLPINIGSNDGQQGSGISFERTATSPAGLSGSIHQAPRWPWPPYTQVESPAAVNGSYGLPPASFTLMSPASTPTLPLPSMRNLTSNPAAQVHNPRDNNVAPQPSPLHMQLPYTSQINSNNSNNVFPYGAQNQGYPGYPHLADHPRAIEQPLSSPTGSDSRPGSAPGKYFSYGQGYDSSSPPTSAGLDLANMHSLSLASPWSMFHNTNNNNMYNDAVATGAKQGQGQGTISMNVFAPFPKDNESVDQESRSPSPLEDEDDDWRDSPTPPPPHQMISPPGDAQLLNIVVDGITYTTDADVKQNALVKRRCFNCDQKDSPSWRKSREHPGRILCNRCGLYESQYGHDRPLDLEKHRRMSKMPTLYRKEVQGTSSKKTESTRPSSAQSINTDFRSKVTSPTFSPRPIAPAPLSSSYPSAPSPLKALEHRDKSTKRHSAEARPFSPSPSSQYFGLNHGIPTTTSPYAHAYVERRSVTSPQLGNHILPTPKSPPSSWNRDNEKLVHRHSKSRSRLSISSGSGSNSGL</sequence>
<feature type="region of interest" description="Disordered" evidence="2">
    <location>
        <begin position="196"/>
        <end position="242"/>
    </location>
</feature>
<feature type="compositionally biased region" description="Basic and acidic residues" evidence="2">
    <location>
        <begin position="421"/>
        <end position="435"/>
    </location>
</feature>
<dbReference type="CDD" id="cd00202">
    <property type="entry name" value="ZnF_GATA"/>
    <property type="match status" value="1"/>
</dbReference>
<organism evidence="4 5">
    <name type="scientific">Kwoniella shandongensis</name>
    <dbReference type="NCBI Taxonomy" id="1734106"/>
    <lineage>
        <taxon>Eukaryota</taxon>
        <taxon>Fungi</taxon>
        <taxon>Dikarya</taxon>
        <taxon>Basidiomycota</taxon>
        <taxon>Agaricomycotina</taxon>
        <taxon>Tremellomycetes</taxon>
        <taxon>Tremellales</taxon>
        <taxon>Cryptococcaceae</taxon>
        <taxon>Kwoniella</taxon>
    </lineage>
</organism>
<evidence type="ECO:0000256" key="2">
    <source>
        <dbReference type="SAM" id="MobiDB-lite"/>
    </source>
</evidence>
<keyword evidence="1" id="KW-0479">Metal-binding</keyword>
<dbReference type="PROSITE" id="PS50114">
    <property type="entry name" value="GATA_ZN_FINGER_2"/>
    <property type="match status" value="1"/>
</dbReference>
<dbReference type="Proteomes" id="UP000322225">
    <property type="component" value="Chromosome 3"/>
</dbReference>
<feature type="compositionally biased region" description="Polar residues" evidence="2">
    <location>
        <begin position="436"/>
        <end position="457"/>
    </location>
</feature>
<reference evidence="4" key="2">
    <citation type="submission" date="2024-01" db="EMBL/GenBank/DDBJ databases">
        <title>Comparative genomics of Cryptococcus and Kwoniella reveals pathogenesis evolution and contrasting modes of karyotype evolution via chromosome fusion or intercentromeric recombination.</title>
        <authorList>
            <person name="Coelho M.A."/>
            <person name="David-Palma M."/>
            <person name="Shea T."/>
            <person name="Bowers K."/>
            <person name="McGinley-Smith S."/>
            <person name="Mohammad A.W."/>
            <person name="Gnirke A."/>
            <person name="Yurkov A.M."/>
            <person name="Nowrousian M."/>
            <person name="Sun S."/>
            <person name="Cuomo C.A."/>
            <person name="Heitman J."/>
        </authorList>
    </citation>
    <scope>NUCLEOTIDE SEQUENCE</scope>
    <source>
        <strain evidence="4">CBS 12478</strain>
    </source>
</reference>
<dbReference type="InterPro" id="IPR013088">
    <property type="entry name" value="Znf_NHR/GATA"/>
</dbReference>
<name>A0AAJ8LGT7_9TREE</name>
<feature type="region of interest" description="Disordered" evidence="2">
    <location>
        <begin position="289"/>
        <end position="337"/>
    </location>
</feature>
<feature type="region of interest" description="Disordered" evidence="2">
    <location>
        <begin position="418"/>
        <end position="513"/>
    </location>
</feature>
<protein>
    <recommendedName>
        <fullName evidence="3">GATA-type domain-containing protein</fullName>
    </recommendedName>
</protein>
<keyword evidence="1" id="KW-0862">Zinc</keyword>
<dbReference type="Gene3D" id="3.30.50.10">
    <property type="entry name" value="Erythroid Transcription Factor GATA-1, subunit A"/>
    <property type="match status" value="1"/>
</dbReference>
<feature type="compositionally biased region" description="Polar residues" evidence="2">
    <location>
        <begin position="501"/>
        <end position="513"/>
    </location>
</feature>
<proteinExistence type="predicted"/>
<feature type="compositionally biased region" description="Polar residues" evidence="2">
    <location>
        <begin position="209"/>
        <end position="219"/>
    </location>
</feature>
<dbReference type="InterPro" id="IPR000679">
    <property type="entry name" value="Znf_GATA"/>
</dbReference>
<evidence type="ECO:0000313" key="4">
    <source>
        <dbReference type="EMBL" id="WWD17554.1"/>
    </source>
</evidence>
<dbReference type="GeneID" id="43591863"/>
<dbReference type="RefSeq" id="XP_031858038.2">
    <property type="nucleotide sequence ID" value="XM_032007692.2"/>
</dbReference>
<dbReference type="EMBL" id="CP144053">
    <property type="protein sequence ID" value="WWD17554.1"/>
    <property type="molecule type" value="Genomic_DNA"/>
</dbReference>
<gene>
    <name evidence="4" type="ORF">CI109_101995</name>
</gene>
<keyword evidence="1" id="KW-0863">Zinc-finger</keyword>
<dbReference type="GO" id="GO:0043565">
    <property type="term" value="F:sequence-specific DNA binding"/>
    <property type="evidence" value="ECO:0007669"/>
    <property type="project" value="InterPro"/>
</dbReference>
<dbReference type="SUPFAM" id="SSF57716">
    <property type="entry name" value="Glucocorticoid receptor-like (DNA-binding domain)"/>
    <property type="match status" value="1"/>
</dbReference>
<dbReference type="GO" id="GO:0006355">
    <property type="term" value="P:regulation of DNA-templated transcription"/>
    <property type="evidence" value="ECO:0007669"/>
    <property type="project" value="InterPro"/>
</dbReference>
<dbReference type="Pfam" id="PF00320">
    <property type="entry name" value="GATA"/>
    <property type="match status" value="1"/>
</dbReference>
<evidence type="ECO:0000313" key="5">
    <source>
        <dbReference type="Proteomes" id="UP000322225"/>
    </source>
</evidence>
<dbReference type="PROSITE" id="PS00344">
    <property type="entry name" value="GATA_ZN_FINGER_1"/>
    <property type="match status" value="1"/>
</dbReference>
<reference evidence="4" key="1">
    <citation type="submission" date="2017-08" db="EMBL/GenBank/DDBJ databases">
        <authorList>
            <person name="Cuomo C."/>
            <person name="Billmyre B."/>
            <person name="Heitman J."/>
        </authorList>
    </citation>
    <scope>NUCLEOTIDE SEQUENCE</scope>
    <source>
        <strain evidence="4">CBS 12478</strain>
    </source>
</reference>
<feature type="region of interest" description="Disordered" evidence="2">
    <location>
        <begin position="532"/>
        <end position="580"/>
    </location>
</feature>
<dbReference type="AlphaFoldDB" id="A0AAJ8LGT7"/>
<feature type="domain" description="GATA-type" evidence="3">
    <location>
        <begin position="365"/>
        <end position="416"/>
    </location>
</feature>
<feature type="compositionally biased region" description="Low complexity" evidence="2">
    <location>
        <begin position="465"/>
        <end position="479"/>
    </location>
</feature>
<keyword evidence="5" id="KW-1185">Reference proteome</keyword>